<evidence type="ECO:0000313" key="2">
    <source>
        <dbReference type="Proteomes" id="UP000037510"/>
    </source>
</evidence>
<accession>A0A0L7LS94</accession>
<keyword evidence="2" id="KW-1185">Reference proteome</keyword>
<protein>
    <submittedName>
        <fullName evidence="1">NADH:flavin oxidoreductase, Old Yellow Enzyme family protein</fullName>
    </submittedName>
</protein>
<gene>
    <name evidence="1" type="ORF">OBRU01_02627</name>
</gene>
<dbReference type="Proteomes" id="UP000037510">
    <property type="component" value="Unassembled WGS sequence"/>
</dbReference>
<organism evidence="1 2">
    <name type="scientific">Operophtera brumata</name>
    <name type="common">Winter moth</name>
    <name type="synonym">Phalaena brumata</name>
    <dbReference type="NCBI Taxonomy" id="104452"/>
    <lineage>
        <taxon>Eukaryota</taxon>
        <taxon>Metazoa</taxon>
        <taxon>Ecdysozoa</taxon>
        <taxon>Arthropoda</taxon>
        <taxon>Hexapoda</taxon>
        <taxon>Insecta</taxon>
        <taxon>Pterygota</taxon>
        <taxon>Neoptera</taxon>
        <taxon>Endopterygota</taxon>
        <taxon>Lepidoptera</taxon>
        <taxon>Glossata</taxon>
        <taxon>Ditrysia</taxon>
        <taxon>Geometroidea</taxon>
        <taxon>Geometridae</taxon>
        <taxon>Larentiinae</taxon>
        <taxon>Operophtera</taxon>
    </lineage>
</organism>
<comment type="caution">
    <text evidence="1">The sequence shown here is derived from an EMBL/GenBank/DDBJ whole genome shotgun (WGS) entry which is preliminary data.</text>
</comment>
<sequence>MAGNDNEIADAMSDAAEGGASIAWRLLATLEGGSLLLAATALLAYTASSGIARRTQRRPCKSVLITSTTSKLGGELKRRLELYGCTVSTVTSGATREASSGSSDDVDALVVIGAKPKGSGLNGISDLVTEDVYDNLKLLESLSSRVSRGGRIAWACAGAEEGEGASAVADKGEGASAGADMLLLNWGSISTDD</sequence>
<evidence type="ECO:0000313" key="1">
    <source>
        <dbReference type="EMBL" id="KOB78350.1"/>
    </source>
</evidence>
<proteinExistence type="predicted"/>
<dbReference type="EMBL" id="JTDY01000196">
    <property type="protein sequence ID" value="KOB78350.1"/>
    <property type="molecule type" value="Genomic_DNA"/>
</dbReference>
<name>A0A0L7LS94_OPEBR</name>
<dbReference type="AlphaFoldDB" id="A0A0L7LS94"/>
<reference evidence="1 2" key="1">
    <citation type="journal article" date="2015" name="Genome Biol. Evol.">
        <title>The genome of winter moth (Operophtera brumata) provides a genomic perspective on sexual dimorphism and phenology.</title>
        <authorList>
            <person name="Derks M.F."/>
            <person name="Smit S."/>
            <person name="Salis L."/>
            <person name="Schijlen E."/>
            <person name="Bossers A."/>
            <person name="Mateman C."/>
            <person name="Pijl A.S."/>
            <person name="de Ridder D."/>
            <person name="Groenen M.A."/>
            <person name="Visser M.E."/>
            <person name="Megens H.J."/>
        </authorList>
    </citation>
    <scope>NUCLEOTIDE SEQUENCE [LARGE SCALE GENOMIC DNA]</scope>
    <source>
        <strain evidence="1">WM2013NL</strain>
        <tissue evidence="1">Head and thorax</tissue>
    </source>
</reference>